<sequence length="180" mass="19311">MPFLSRHQSRALPPLMAALLALGACTMAQPPAPPLPPLQKAPVLTTADTDFVQKLNDMDLTQIALAKSAQTNAARNDIATLGATIVKDLTGNQTKLTTLVSAHAITLAAKPSTENQKTIDRIQHLHGTSFDRSYLRALSRNATKMKPVLETEIATSKNADLVKLATDTKTMLATYAAQLK</sequence>
<name>A0A7W4KFC2_9PROT</name>
<evidence type="ECO:0000313" key="3">
    <source>
        <dbReference type="EMBL" id="MBB2205891.1"/>
    </source>
</evidence>
<reference evidence="3 4" key="1">
    <citation type="submission" date="2020-04" db="EMBL/GenBank/DDBJ databases">
        <title>Description of novel Gluconacetobacter.</title>
        <authorList>
            <person name="Sombolestani A."/>
        </authorList>
    </citation>
    <scope>NUCLEOTIDE SEQUENCE [LARGE SCALE GENOMIC DNA]</scope>
    <source>
        <strain evidence="3 4">LMG 27800</strain>
    </source>
</reference>
<dbReference type="EMBL" id="JABEQK010000010">
    <property type="protein sequence ID" value="MBB2205891.1"/>
    <property type="molecule type" value="Genomic_DNA"/>
</dbReference>
<feature type="domain" description="DUF4142" evidence="2">
    <location>
        <begin position="47"/>
        <end position="178"/>
    </location>
</feature>
<keyword evidence="4" id="KW-1185">Reference proteome</keyword>
<gene>
    <name evidence="3" type="ORF">HLH27_12825</name>
</gene>
<dbReference type="PANTHER" id="PTHR38593">
    <property type="entry name" value="BLR2558 PROTEIN"/>
    <property type="match status" value="1"/>
</dbReference>
<dbReference type="PANTHER" id="PTHR38593:SF1">
    <property type="entry name" value="BLR2558 PROTEIN"/>
    <property type="match status" value="1"/>
</dbReference>
<dbReference type="AlphaFoldDB" id="A0A7W4KFC2"/>
<dbReference type="InterPro" id="IPR012347">
    <property type="entry name" value="Ferritin-like"/>
</dbReference>
<accession>A0A7W4KFC2</accession>
<evidence type="ECO:0000259" key="2">
    <source>
        <dbReference type="Pfam" id="PF13628"/>
    </source>
</evidence>
<dbReference type="PROSITE" id="PS51257">
    <property type="entry name" value="PROKAR_LIPOPROTEIN"/>
    <property type="match status" value="1"/>
</dbReference>
<keyword evidence="1" id="KW-0732">Signal</keyword>
<comment type="caution">
    <text evidence="3">The sequence shown here is derived from an EMBL/GenBank/DDBJ whole genome shotgun (WGS) entry which is preliminary data.</text>
</comment>
<dbReference type="Pfam" id="PF13628">
    <property type="entry name" value="DUF4142"/>
    <property type="match status" value="1"/>
</dbReference>
<evidence type="ECO:0000256" key="1">
    <source>
        <dbReference type="SAM" id="SignalP"/>
    </source>
</evidence>
<dbReference type="InterPro" id="IPR025419">
    <property type="entry name" value="DUF4142"/>
</dbReference>
<dbReference type="Proteomes" id="UP000540556">
    <property type="component" value="Unassembled WGS sequence"/>
</dbReference>
<feature type="signal peptide" evidence="1">
    <location>
        <begin position="1"/>
        <end position="28"/>
    </location>
</feature>
<dbReference type="Gene3D" id="1.20.1260.10">
    <property type="match status" value="1"/>
</dbReference>
<evidence type="ECO:0000313" key="4">
    <source>
        <dbReference type="Proteomes" id="UP000540556"/>
    </source>
</evidence>
<organism evidence="3 4">
    <name type="scientific">Gluconacetobacter takamatsuzukensis</name>
    <dbReference type="NCBI Taxonomy" id="1286190"/>
    <lineage>
        <taxon>Bacteria</taxon>
        <taxon>Pseudomonadati</taxon>
        <taxon>Pseudomonadota</taxon>
        <taxon>Alphaproteobacteria</taxon>
        <taxon>Acetobacterales</taxon>
        <taxon>Acetobacteraceae</taxon>
        <taxon>Gluconacetobacter</taxon>
    </lineage>
</organism>
<proteinExistence type="predicted"/>
<feature type="chain" id="PRO_5030690690" evidence="1">
    <location>
        <begin position="29"/>
        <end position="180"/>
    </location>
</feature>
<protein>
    <submittedName>
        <fullName evidence="3">DUF4142 domain-containing protein</fullName>
    </submittedName>
</protein>